<dbReference type="Proteomes" id="UP000177587">
    <property type="component" value="Unassembled WGS sequence"/>
</dbReference>
<comment type="caution">
    <text evidence="2">The sequence shown here is derived from an EMBL/GenBank/DDBJ whole genome shotgun (WGS) entry which is preliminary data.</text>
</comment>
<dbReference type="AlphaFoldDB" id="A0A1G2CPY0"/>
<dbReference type="PANTHER" id="PTHR43861">
    <property type="entry name" value="TRANS-ACONITATE 2-METHYLTRANSFERASE-RELATED"/>
    <property type="match status" value="1"/>
</dbReference>
<dbReference type="CDD" id="cd02440">
    <property type="entry name" value="AdoMet_MTases"/>
    <property type="match status" value="1"/>
</dbReference>
<proteinExistence type="predicted"/>
<protein>
    <recommendedName>
        <fullName evidence="1">Methyltransferase domain-containing protein</fullName>
    </recommendedName>
</protein>
<feature type="domain" description="Methyltransferase" evidence="1">
    <location>
        <begin position="82"/>
        <end position="171"/>
    </location>
</feature>
<dbReference type="EMBL" id="MHLG01000020">
    <property type="protein sequence ID" value="OGZ03466.1"/>
    <property type="molecule type" value="Genomic_DNA"/>
</dbReference>
<evidence type="ECO:0000259" key="1">
    <source>
        <dbReference type="Pfam" id="PF13847"/>
    </source>
</evidence>
<dbReference type="SUPFAM" id="SSF53335">
    <property type="entry name" value="S-adenosyl-L-methionine-dependent methyltransferases"/>
    <property type="match status" value="1"/>
</dbReference>
<dbReference type="Gene3D" id="3.40.50.150">
    <property type="entry name" value="Vaccinia Virus protein VP39"/>
    <property type="match status" value="1"/>
</dbReference>
<name>A0A1G2CPY0_9BACT</name>
<reference evidence="2 3" key="1">
    <citation type="journal article" date="2016" name="Nat. Commun.">
        <title>Thousands of microbial genomes shed light on interconnected biogeochemical processes in an aquifer system.</title>
        <authorList>
            <person name="Anantharaman K."/>
            <person name="Brown C.T."/>
            <person name="Hug L.A."/>
            <person name="Sharon I."/>
            <person name="Castelle C.J."/>
            <person name="Probst A.J."/>
            <person name="Thomas B.C."/>
            <person name="Singh A."/>
            <person name="Wilkins M.J."/>
            <person name="Karaoz U."/>
            <person name="Brodie E.L."/>
            <person name="Williams K.H."/>
            <person name="Hubbard S.S."/>
            <person name="Banfield J.F."/>
        </authorList>
    </citation>
    <scope>NUCLEOTIDE SEQUENCE [LARGE SCALE GENOMIC DNA]</scope>
</reference>
<dbReference type="Pfam" id="PF13847">
    <property type="entry name" value="Methyltransf_31"/>
    <property type="match status" value="1"/>
</dbReference>
<dbReference type="STRING" id="1798656.A2604_00640"/>
<organism evidence="2 3">
    <name type="scientific">Candidatus Liptonbacteria bacterium RIFOXYD1_FULL_36_11</name>
    <dbReference type="NCBI Taxonomy" id="1798656"/>
    <lineage>
        <taxon>Bacteria</taxon>
        <taxon>Candidatus Liptoniibacteriota</taxon>
    </lineage>
</organism>
<evidence type="ECO:0000313" key="3">
    <source>
        <dbReference type="Proteomes" id="UP000177587"/>
    </source>
</evidence>
<gene>
    <name evidence="2" type="ORF">A2604_00640</name>
</gene>
<accession>A0A1G2CPY0</accession>
<dbReference type="InterPro" id="IPR025714">
    <property type="entry name" value="Methyltranfer_dom"/>
</dbReference>
<dbReference type="InterPro" id="IPR029063">
    <property type="entry name" value="SAM-dependent_MTases_sf"/>
</dbReference>
<evidence type="ECO:0000313" key="2">
    <source>
        <dbReference type="EMBL" id="OGZ03466.1"/>
    </source>
</evidence>
<dbReference type="PANTHER" id="PTHR43861:SF6">
    <property type="entry name" value="METHYLTRANSFERASE TYPE 11"/>
    <property type="match status" value="1"/>
</dbReference>
<sequence length="241" mass="28412">MKNFIKKIISHIKKFGFFSFLKTVSRRPFDNNFTNSFKLRFFINLHNLSYKKISSLAKKLNKGEHPKRAILKYENFFLSHIKPEDSVLDIGCHTGYLSFKAALIAKKVVGIDLNKKNISIAKEIYKLPNLSFISADATLFPFKEKFNKIILSNVLEHIENRIDFLKKISNLSDIILLRVPLIERDWLAVYKKENGYNYLLDSTHYIEYTLKELKEEVDKSDWKIENFTIKFGEFWGILFKK</sequence>